<dbReference type="Pfam" id="PF08928">
    <property type="entry name" value="PoNi_N"/>
    <property type="match status" value="1"/>
</dbReference>
<dbReference type="Pfam" id="PF08929">
    <property type="entry name" value="PoNi_C"/>
    <property type="match status" value="1"/>
</dbReference>
<dbReference type="InterPro" id="IPR028983">
    <property type="entry name" value="PA2201-like_C"/>
</dbReference>
<dbReference type="EMBL" id="VJXW01000024">
    <property type="protein sequence ID" value="TRW22696.1"/>
    <property type="molecule type" value="Genomic_DNA"/>
</dbReference>
<dbReference type="Gene3D" id="1.10.3920.10">
    <property type="entry name" value="PA2201 C-terminal domain-like"/>
    <property type="match status" value="1"/>
</dbReference>
<dbReference type="SUPFAM" id="SSF140731">
    <property type="entry name" value="PA2201 C-terminal domain-like"/>
    <property type="match status" value="1"/>
</dbReference>
<protein>
    <submittedName>
        <fullName evidence="3">DUF1911 domain-containing protein</fullName>
    </submittedName>
</protein>
<name>A0A552UWV9_9FIRM</name>
<gene>
    <name evidence="3" type="ORF">FL857_10985</name>
</gene>
<dbReference type="OrthoDB" id="2067926at2"/>
<sequence length="419" mass="49871">MRDKLANYESLKKSLDFNMKSIEEDLEKIKILKNPVQDEKPFYSGKREDVLRRYTTGMTIDYYYMVTRKYTIGEDLQEVNEMYKNSIKYLKELSKMEEGIASLISAERYIDLFALSILFEAPKENLEFLVDHASKYEINELAFDYMVNGCGLKRRYYSKGHSEKYYKFATEIIEIAQQDKQKASESFVKYMSKKWFKDYSGSWGKDAHLKNFYTGYWAYVPAAIAKILDLDDKELEEDNHYPYELRHYKNEMRFTPEKMLDIPEEKEEYKIGIPEYPKLEQVVAPPFQEKINQYLIDFKKLDDKELYEKYEFNEIWPEEYGEYDDYVKAKNEHGFIGFALMKILIDVGQVLEMDAREPIDNILFDNYWGDIPVKFVSFDMEDDSKYYSYIPQSTTLDSIFDMKIEDIHIGLLDQGGLEE</sequence>
<dbReference type="AlphaFoldDB" id="A0A552UWV9"/>
<dbReference type="RefSeq" id="WP_144398846.1">
    <property type="nucleotide sequence ID" value="NZ_VJXW01000024.1"/>
</dbReference>
<accession>A0A552UWV9</accession>
<evidence type="ECO:0000259" key="1">
    <source>
        <dbReference type="Pfam" id="PF08928"/>
    </source>
</evidence>
<reference evidence="3 4" key="1">
    <citation type="submission" date="2019-07" db="EMBL/GenBank/DDBJ databases">
        <title>Criibacterium bergeronii gen. nov., sp. nov. isolated from human clinical samples.</title>
        <authorList>
            <person name="Maheux A.F."/>
            <person name="Boudreau D.K."/>
            <person name="Berube E."/>
            <person name="Brodeur S."/>
            <person name="Bernard K.A."/>
            <person name="Abed J.Y."/>
            <person name="Ducrey E."/>
            <person name="Guay E.F."/>
            <person name="Raymond F."/>
            <person name="Corbeil J."/>
            <person name="Domingo M.-C."/>
            <person name="Roy P.H."/>
            <person name="Boissinot M."/>
            <person name="Tocheva E.I."/>
            <person name="Omar R.F."/>
        </authorList>
    </citation>
    <scope>NUCLEOTIDE SEQUENCE [LARGE SCALE GENOMIC DNA]</scope>
    <source>
        <strain evidence="3 4">CCRI-24246</strain>
    </source>
</reference>
<feature type="domain" description="PoNi N-terminal" evidence="1">
    <location>
        <begin position="2"/>
        <end position="129"/>
    </location>
</feature>
<evidence type="ECO:0000313" key="3">
    <source>
        <dbReference type="EMBL" id="TRW22696.1"/>
    </source>
</evidence>
<comment type="caution">
    <text evidence="3">The sequence shown here is derived from an EMBL/GenBank/DDBJ whole genome shotgun (WGS) entry which is preliminary data.</text>
</comment>
<dbReference type="InterPro" id="IPR015024">
    <property type="entry name" value="PoNi_N"/>
</dbReference>
<feature type="domain" description="PoNi C-terminal" evidence="2">
    <location>
        <begin position="144"/>
        <end position="245"/>
    </location>
</feature>
<evidence type="ECO:0000259" key="2">
    <source>
        <dbReference type="Pfam" id="PF08929"/>
    </source>
</evidence>
<proteinExistence type="predicted"/>
<evidence type="ECO:0000313" key="4">
    <source>
        <dbReference type="Proteomes" id="UP000319424"/>
    </source>
</evidence>
<organism evidence="3 4">
    <name type="scientific">Criibacterium bergeronii</name>
    <dbReference type="NCBI Taxonomy" id="1871336"/>
    <lineage>
        <taxon>Bacteria</taxon>
        <taxon>Bacillati</taxon>
        <taxon>Bacillota</taxon>
        <taxon>Clostridia</taxon>
        <taxon>Peptostreptococcales</taxon>
        <taxon>Filifactoraceae</taxon>
        <taxon>Criibacterium</taxon>
    </lineage>
</organism>
<dbReference type="Proteomes" id="UP000319424">
    <property type="component" value="Unassembled WGS sequence"/>
</dbReference>
<dbReference type="InterPro" id="IPR015025">
    <property type="entry name" value="PoNi_C"/>
</dbReference>